<dbReference type="RefSeq" id="XP_024730591.1">
    <property type="nucleotide sequence ID" value="XM_024883827.1"/>
</dbReference>
<keyword evidence="2" id="KW-1185">Reference proteome</keyword>
<reference evidence="1 2" key="1">
    <citation type="submission" date="2016-04" db="EMBL/GenBank/DDBJ databases">
        <title>A degradative enzymes factory behind the ericoid mycorrhizal symbiosis.</title>
        <authorList>
            <consortium name="DOE Joint Genome Institute"/>
            <person name="Martino E."/>
            <person name="Morin E."/>
            <person name="Grelet G."/>
            <person name="Kuo A."/>
            <person name="Kohler A."/>
            <person name="Daghino S."/>
            <person name="Barry K."/>
            <person name="Choi C."/>
            <person name="Cichocki N."/>
            <person name="Clum A."/>
            <person name="Copeland A."/>
            <person name="Hainaut M."/>
            <person name="Haridas S."/>
            <person name="Labutti K."/>
            <person name="Lindquist E."/>
            <person name="Lipzen A."/>
            <person name="Khouja H.-R."/>
            <person name="Murat C."/>
            <person name="Ohm R."/>
            <person name="Olson A."/>
            <person name="Spatafora J."/>
            <person name="Veneault-Fourrey C."/>
            <person name="Henrissat B."/>
            <person name="Grigoriev I."/>
            <person name="Martin F."/>
            <person name="Perotto S."/>
        </authorList>
    </citation>
    <scope>NUCLEOTIDE SEQUENCE [LARGE SCALE GENOMIC DNA]</scope>
    <source>
        <strain evidence="1 2">E</strain>
    </source>
</reference>
<gene>
    <name evidence="1" type="ORF">K444DRAFT_635142</name>
</gene>
<evidence type="ECO:0000313" key="1">
    <source>
        <dbReference type="EMBL" id="PMD53687.1"/>
    </source>
</evidence>
<evidence type="ECO:0000313" key="2">
    <source>
        <dbReference type="Proteomes" id="UP000235371"/>
    </source>
</evidence>
<dbReference type="InParanoid" id="A0A2J6SSE6"/>
<name>A0A2J6SSE6_9HELO</name>
<dbReference type="AlphaFoldDB" id="A0A2J6SSE6"/>
<organism evidence="1 2">
    <name type="scientific">Hyaloscypha bicolor E</name>
    <dbReference type="NCBI Taxonomy" id="1095630"/>
    <lineage>
        <taxon>Eukaryota</taxon>
        <taxon>Fungi</taxon>
        <taxon>Dikarya</taxon>
        <taxon>Ascomycota</taxon>
        <taxon>Pezizomycotina</taxon>
        <taxon>Leotiomycetes</taxon>
        <taxon>Helotiales</taxon>
        <taxon>Hyaloscyphaceae</taxon>
        <taxon>Hyaloscypha</taxon>
        <taxon>Hyaloscypha bicolor</taxon>
    </lineage>
</organism>
<protein>
    <submittedName>
        <fullName evidence="1">Uncharacterized protein</fullName>
    </submittedName>
</protein>
<dbReference type="EMBL" id="KZ613871">
    <property type="protein sequence ID" value="PMD53687.1"/>
    <property type="molecule type" value="Genomic_DNA"/>
</dbReference>
<dbReference type="GeneID" id="36591904"/>
<proteinExistence type="predicted"/>
<sequence length="118" mass="13132">MAETTKVHENDVEMAGEITITVSAPRDCNAAADGRKTRDLHTQSQDLAVPCVGDVFRPPHGYHFYLRYPVTDWKSARFSCWVIHGTSFSALDFGGMPRLRQSWIGYGSSMFVSSESAD</sequence>
<dbReference type="Proteomes" id="UP000235371">
    <property type="component" value="Unassembled WGS sequence"/>
</dbReference>
<accession>A0A2J6SSE6</accession>